<evidence type="ECO:0000313" key="4">
    <source>
        <dbReference type="Proteomes" id="UP000215914"/>
    </source>
</evidence>
<dbReference type="PROSITE" id="PS50011">
    <property type="entry name" value="PROTEIN_KINASE_DOM"/>
    <property type="match status" value="1"/>
</dbReference>
<dbReference type="Gramene" id="mRNA:HanXRQr2_Chr08g0350281">
    <property type="protein sequence ID" value="CDS:HanXRQr2_Chr08g0350281.1"/>
    <property type="gene ID" value="HanXRQr2_Chr08g0350281"/>
</dbReference>
<dbReference type="InterPro" id="IPR011009">
    <property type="entry name" value="Kinase-like_dom_sf"/>
</dbReference>
<name>A0A251U7G9_HELAN</name>
<protein>
    <recommendedName>
        <fullName evidence="1">Protein kinase domain-containing protein</fullName>
    </recommendedName>
</protein>
<dbReference type="PANTHER" id="PTHR27003">
    <property type="entry name" value="OS07G0166700 PROTEIN"/>
    <property type="match status" value="1"/>
</dbReference>
<dbReference type="EMBL" id="CM007897">
    <property type="protein sequence ID" value="OTG19317.1"/>
    <property type="molecule type" value="Genomic_DNA"/>
</dbReference>
<evidence type="ECO:0000259" key="1">
    <source>
        <dbReference type="PROSITE" id="PS50011"/>
    </source>
</evidence>
<dbReference type="InterPro" id="IPR008271">
    <property type="entry name" value="Ser/Thr_kinase_AS"/>
</dbReference>
<dbReference type="PANTHER" id="PTHR27003:SF359">
    <property type="entry name" value="SERINE_THREONINE-PROTEIN KINASE UNC-51-RELATED"/>
    <property type="match status" value="1"/>
</dbReference>
<dbReference type="GO" id="GO:0004672">
    <property type="term" value="F:protein kinase activity"/>
    <property type="evidence" value="ECO:0000318"/>
    <property type="project" value="GO_Central"/>
</dbReference>
<dbReference type="InterPro" id="IPR000719">
    <property type="entry name" value="Prot_kinase_dom"/>
</dbReference>
<dbReference type="InParanoid" id="A0A251U7G9"/>
<dbReference type="PROSITE" id="PS00108">
    <property type="entry name" value="PROTEIN_KINASE_ST"/>
    <property type="match status" value="1"/>
</dbReference>
<dbReference type="Proteomes" id="UP000215914">
    <property type="component" value="Chromosome 8"/>
</dbReference>
<dbReference type="EMBL" id="MNCJ02000323">
    <property type="protein sequence ID" value="KAF5796339.1"/>
    <property type="molecule type" value="Genomic_DNA"/>
</dbReference>
<reference evidence="3" key="2">
    <citation type="submission" date="2017-02" db="EMBL/GenBank/DDBJ databases">
        <title>Sunflower complete genome.</title>
        <authorList>
            <person name="Langlade N."/>
            <person name="Munos S."/>
        </authorList>
    </citation>
    <scope>NUCLEOTIDE SEQUENCE [LARGE SCALE GENOMIC DNA]</scope>
    <source>
        <tissue evidence="3">Leaves</tissue>
    </source>
</reference>
<dbReference type="GO" id="GO:0004714">
    <property type="term" value="F:transmembrane receptor protein tyrosine kinase activity"/>
    <property type="evidence" value="ECO:0007669"/>
    <property type="project" value="InterPro"/>
</dbReference>
<proteinExistence type="predicted"/>
<organism evidence="3 4">
    <name type="scientific">Helianthus annuus</name>
    <name type="common">Common sunflower</name>
    <dbReference type="NCBI Taxonomy" id="4232"/>
    <lineage>
        <taxon>Eukaryota</taxon>
        <taxon>Viridiplantae</taxon>
        <taxon>Streptophyta</taxon>
        <taxon>Embryophyta</taxon>
        <taxon>Tracheophyta</taxon>
        <taxon>Spermatophyta</taxon>
        <taxon>Magnoliopsida</taxon>
        <taxon>eudicotyledons</taxon>
        <taxon>Gunneridae</taxon>
        <taxon>Pentapetalae</taxon>
        <taxon>asterids</taxon>
        <taxon>campanulids</taxon>
        <taxon>Asterales</taxon>
        <taxon>Asteraceae</taxon>
        <taxon>Asteroideae</taxon>
        <taxon>Heliantheae alliance</taxon>
        <taxon>Heliantheae</taxon>
        <taxon>Helianthus</taxon>
    </lineage>
</organism>
<evidence type="ECO:0000313" key="3">
    <source>
        <dbReference type="EMBL" id="OTG19317.1"/>
    </source>
</evidence>
<sequence>MLKRLHSSRGHIVLHRDIKSSNILLDTYWNTKISNFGLSSIIPASKEFSFHVSSPVGTFGYFDPRDAETGVLTKQVDVYSFGVVLFKVLCGRLCTGNYKDDYPLISKLAQSYWNEEKRIHTILLDCLQDQISPTSLSKFLSIAYKCLEITINVLQYPIS</sequence>
<keyword evidence="2" id="KW-0808">Transferase</keyword>
<dbReference type="Pfam" id="PF00069">
    <property type="entry name" value="Pkinase"/>
    <property type="match status" value="1"/>
</dbReference>
<dbReference type="GO" id="GO:0005886">
    <property type="term" value="C:plasma membrane"/>
    <property type="evidence" value="ECO:0000318"/>
    <property type="project" value="GO_Central"/>
</dbReference>
<dbReference type="AlphaFoldDB" id="A0A251U7G9"/>
<dbReference type="Gene3D" id="1.10.510.10">
    <property type="entry name" value="Transferase(Phosphotransferase) domain 1"/>
    <property type="match status" value="1"/>
</dbReference>
<keyword evidence="4" id="KW-1185">Reference proteome</keyword>
<dbReference type="STRING" id="4232.A0A251U7G9"/>
<accession>A0A251U7G9</accession>
<feature type="domain" description="Protein kinase" evidence="1">
    <location>
        <begin position="1"/>
        <end position="159"/>
    </location>
</feature>
<evidence type="ECO:0000313" key="2">
    <source>
        <dbReference type="EMBL" id="KAF5796339.1"/>
    </source>
</evidence>
<gene>
    <name evidence="3" type="ORF">HannXRQ_Chr08g0232761</name>
    <name evidence="2" type="ORF">HanXRQr2_Chr08g0350281</name>
</gene>
<reference evidence="2 4" key="1">
    <citation type="journal article" date="2017" name="Nature">
        <title>The sunflower genome provides insights into oil metabolism, flowering and Asterid evolution.</title>
        <authorList>
            <person name="Badouin H."/>
            <person name="Gouzy J."/>
            <person name="Grassa C.J."/>
            <person name="Murat F."/>
            <person name="Staton S.E."/>
            <person name="Cottret L."/>
            <person name="Lelandais-Briere C."/>
            <person name="Owens G.L."/>
            <person name="Carrere S."/>
            <person name="Mayjonade B."/>
            <person name="Legrand L."/>
            <person name="Gill N."/>
            <person name="Kane N.C."/>
            <person name="Bowers J.E."/>
            <person name="Hubner S."/>
            <person name="Bellec A."/>
            <person name="Berard A."/>
            <person name="Berges H."/>
            <person name="Blanchet N."/>
            <person name="Boniface M.C."/>
            <person name="Brunel D."/>
            <person name="Catrice O."/>
            <person name="Chaidir N."/>
            <person name="Claudel C."/>
            <person name="Donnadieu C."/>
            <person name="Faraut T."/>
            <person name="Fievet G."/>
            <person name="Helmstetter N."/>
            <person name="King M."/>
            <person name="Knapp S.J."/>
            <person name="Lai Z."/>
            <person name="Le Paslier M.C."/>
            <person name="Lippi Y."/>
            <person name="Lorenzon L."/>
            <person name="Mandel J.R."/>
            <person name="Marage G."/>
            <person name="Marchand G."/>
            <person name="Marquand E."/>
            <person name="Bret-Mestries E."/>
            <person name="Morien E."/>
            <person name="Nambeesan S."/>
            <person name="Nguyen T."/>
            <person name="Pegot-Espagnet P."/>
            <person name="Pouilly N."/>
            <person name="Raftis F."/>
            <person name="Sallet E."/>
            <person name="Schiex T."/>
            <person name="Thomas J."/>
            <person name="Vandecasteele C."/>
            <person name="Vares D."/>
            <person name="Vear F."/>
            <person name="Vautrin S."/>
            <person name="Crespi M."/>
            <person name="Mangin B."/>
            <person name="Burke J.M."/>
            <person name="Salse J."/>
            <person name="Munos S."/>
            <person name="Vincourt P."/>
            <person name="Rieseberg L.H."/>
            <person name="Langlade N.B."/>
        </authorList>
    </citation>
    <scope>NUCLEOTIDE SEQUENCE [LARGE SCALE GENOMIC DNA]</scope>
    <source>
        <strain evidence="4">cv. SF193</strain>
        <tissue evidence="2">Leaves</tissue>
    </source>
</reference>
<dbReference type="SUPFAM" id="SSF56112">
    <property type="entry name" value="Protein kinase-like (PK-like)"/>
    <property type="match status" value="1"/>
</dbReference>
<reference evidence="2" key="3">
    <citation type="submission" date="2020-06" db="EMBL/GenBank/DDBJ databases">
        <title>Helianthus annuus Genome sequencing and assembly Release 2.</title>
        <authorList>
            <person name="Gouzy J."/>
            <person name="Langlade N."/>
            <person name="Munos S."/>
        </authorList>
    </citation>
    <scope>NUCLEOTIDE SEQUENCE</scope>
    <source>
        <tissue evidence="2">Leaves</tissue>
    </source>
</reference>
<dbReference type="GO" id="GO:0005524">
    <property type="term" value="F:ATP binding"/>
    <property type="evidence" value="ECO:0007669"/>
    <property type="project" value="InterPro"/>
</dbReference>
<dbReference type="InterPro" id="IPR045272">
    <property type="entry name" value="ANXUR1/2-like"/>
</dbReference>